<keyword evidence="2" id="KW-1185">Reference proteome</keyword>
<evidence type="ECO:0000313" key="1">
    <source>
        <dbReference type="EMBL" id="MCG7321150.1"/>
    </source>
</evidence>
<proteinExistence type="predicted"/>
<dbReference type="SUPFAM" id="SSF55961">
    <property type="entry name" value="Bet v1-like"/>
    <property type="match status" value="1"/>
</dbReference>
<reference evidence="1 2" key="1">
    <citation type="submission" date="2022-02" db="EMBL/GenBank/DDBJ databases">
        <title>Uncovering new skin microbiome diversity through culturing and metagenomics.</title>
        <authorList>
            <person name="Conlan S."/>
            <person name="Deming C."/>
            <person name="Nisc Comparative Sequencing Program N."/>
            <person name="Segre J.A."/>
        </authorList>
    </citation>
    <scope>NUCLEOTIDE SEQUENCE [LARGE SCALE GENOMIC DNA]</scope>
    <source>
        <strain evidence="1 2">ACRQZ</strain>
    </source>
</reference>
<comment type="caution">
    <text evidence="1">The sequence shown here is derived from an EMBL/GenBank/DDBJ whole genome shotgun (WGS) entry which is preliminary data.</text>
</comment>
<name>A0ABS9PZV1_9MICO</name>
<organism evidence="1 2">
    <name type="scientific">Arsenicicoccus bolidensis</name>
    <dbReference type="NCBI Taxonomy" id="229480"/>
    <lineage>
        <taxon>Bacteria</taxon>
        <taxon>Bacillati</taxon>
        <taxon>Actinomycetota</taxon>
        <taxon>Actinomycetes</taxon>
        <taxon>Micrococcales</taxon>
        <taxon>Intrasporangiaceae</taxon>
        <taxon>Arsenicicoccus</taxon>
    </lineage>
</organism>
<evidence type="ECO:0008006" key="3">
    <source>
        <dbReference type="Google" id="ProtNLM"/>
    </source>
</evidence>
<protein>
    <recommendedName>
        <fullName evidence="3">SRPBCC family protein</fullName>
    </recommendedName>
</protein>
<sequence length="159" mass="17408">MAELAITLRLPLPREVVWRRLWSASRHTASIPLTVVTSSAPEGRLDVDGALVRARTTVGPWGFDDDMETVAVATPEGDGPWQCRIVKRGKVVHGAIDAVARTVELPGGRSGTELRWRQRITVTGMPRVADPLTAAVAWVAYRTAISRIVSGEPDARHRR</sequence>
<accession>A0ABS9PZV1</accession>
<dbReference type="EMBL" id="JAKRCV010000008">
    <property type="protein sequence ID" value="MCG7321150.1"/>
    <property type="molecule type" value="Genomic_DNA"/>
</dbReference>
<gene>
    <name evidence="1" type="ORF">MHL29_04470</name>
</gene>
<dbReference type="RefSeq" id="WP_239262588.1">
    <property type="nucleotide sequence ID" value="NZ_DAMCVA010000046.1"/>
</dbReference>
<evidence type="ECO:0000313" key="2">
    <source>
        <dbReference type="Proteomes" id="UP001521931"/>
    </source>
</evidence>
<dbReference type="Proteomes" id="UP001521931">
    <property type="component" value="Unassembled WGS sequence"/>
</dbReference>